<dbReference type="PANTHER" id="PTHR45625:SF3">
    <property type="entry name" value="PEPTIDYL-PROLYL CIS-TRANS ISOMERASE B-RELATED"/>
    <property type="match status" value="1"/>
</dbReference>
<dbReference type="PROSITE" id="PS50072">
    <property type="entry name" value="CSA_PPIASE_2"/>
    <property type="match status" value="1"/>
</dbReference>
<evidence type="ECO:0000313" key="4">
    <source>
        <dbReference type="Proteomes" id="UP000325466"/>
    </source>
</evidence>
<dbReference type="SUPFAM" id="SSF50891">
    <property type="entry name" value="Cyclophilin-like"/>
    <property type="match status" value="1"/>
</dbReference>
<evidence type="ECO:0000256" key="1">
    <source>
        <dbReference type="ARBA" id="ARBA00002388"/>
    </source>
</evidence>
<proteinExistence type="predicted"/>
<dbReference type="PANTHER" id="PTHR45625">
    <property type="entry name" value="PEPTIDYL-PROLYL CIS-TRANS ISOMERASE-RELATED"/>
    <property type="match status" value="1"/>
</dbReference>
<keyword evidence="3" id="KW-0413">Isomerase</keyword>
<evidence type="ECO:0000313" key="3">
    <source>
        <dbReference type="EMBL" id="GES40485.1"/>
    </source>
</evidence>
<evidence type="ECO:0000259" key="2">
    <source>
        <dbReference type="PROSITE" id="PS50072"/>
    </source>
</evidence>
<feature type="domain" description="PPIase cyclophilin-type" evidence="2">
    <location>
        <begin position="46"/>
        <end position="208"/>
    </location>
</feature>
<dbReference type="Gene3D" id="2.40.100.10">
    <property type="entry name" value="Cyclophilin-like"/>
    <property type="match status" value="1"/>
</dbReference>
<accession>A0ABQ0YVE6</accession>
<dbReference type="EMBL" id="BLAH01000199">
    <property type="protein sequence ID" value="GES40485.1"/>
    <property type="molecule type" value="Genomic_DNA"/>
</dbReference>
<protein>
    <submittedName>
        <fullName evidence="3">Peptidyl-prolyl cis-trans isomerase</fullName>
        <ecNumber evidence="3">5.2.1.8</ecNumber>
    </submittedName>
</protein>
<name>A0ABQ0YVE6_9NOCA</name>
<dbReference type="InterPro" id="IPR029000">
    <property type="entry name" value="Cyclophilin-like_dom_sf"/>
</dbReference>
<gene>
    <name evidence="3" type="ORF">RAJCM14343_5775</name>
</gene>
<dbReference type="Proteomes" id="UP000325466">
    <property type="component" value="Unassembled WGS sequence"/>
</dbReference>
<dbReference type="EC" id="5.2.1.8" evidence="3"/>
<organism evidence="3 4">
    <name type="scientific">Rhodococcus aetherivorans</name>
    <dbReference type="NCBI Taxonomy" id="191292"/>
    <lineage>
        <taxon>Bacteria</taxon>
        <taxon>Bacillati</taxon>
        <taxon>Actinomycetota</taxon>
        <taxon>Actinomycetes</taxon>
        <taxon>Mycobacteriales</taxon>
        <taxon>Nocardiaceae</taxon>
        <taxon>Rhodococcus</taxon>
    </lineage>
</organism>
<sequence>MPPRPEPAAATVACAFRAAGPAARTATVPASTSVPATGTVELTLTTSAGPVPLVLERAAAPCAVQSFVGLARQGFFDGTECHHVTDEPGMQMFRCGDPTGSGTGGPGYTFADEYPVTVVRGENGYLPSPVVYPRGTVAMANAGHRDSNGSQFLLVFGDSLLQPQYSVFGTVGEPGLRALEEVAAAGDDGSSPLGGGRPLIPMRIVAVG</sequence>
<dbReference type="InterPro" id="IPR002130">
    <property type="entry name" value="Cyclophilin-type_PPIase_dom"/>
</dbReference>
<dbReference type="InterPro" id="IPR044666">
    <property type="entry name" value="Cyclophilin_A-like"/>
</dbReference>
<keyword evidence="4" id="KW-1185">Reference proteome</keyword>
<reference evidence="3 4" key="1">
    <citation type="journal article" date="2018" name="Biodegradation">
        <title>1,4-Dioxane degradation characteristics of Rhodococcus aetherivorans JCM 14343.</title>
        <authorList>
            <person name="Inoue D."/>
            <person name="Tsunoda T."/>
            <person name="Yamamoto N."/>
            <person name="Ike M."/>
            <person name="Sei K."/>
        </authorList>
    </citation>
    <scope>NUCLEOTIDE SEQUENCE [LARGE SCALE GENOMIC DNA]</scope>
    <source>
        <strain evidence="3 4">JCM 14343</strain>
    </source>
</reference>
<dbReference type="Pfam" id="PF00160">
    <property type="entry name" value="Pro_isomerase"/>
    <property type="match status" value="1"/>
</dbReference>
<dbReference type="GO" id="GO:0003755">
    <property type="term" value="F:peptidyl-prolyl cis-trans isomerase activity"/>
    <property type="evidence" value="ECO:0007669"/>
    <property type="project" value="UniProtKB-EC"/>
</dbReference>
<comment type="caution">
    <text evidence="3">The sequence shown here is derived from an EMBL/GenBank/DDBJ whole genome shotgun (WGS) entry which is preliminary data.</text>
</comment>
<comment type="function">
    <text evidence="1">PPIases accelerate the folding of proteins. It catalyzes the cis-trans isomerization of proline imidic peptide bonds in oligopeptides.</text>
</comment>